<dbReference type="NCBIfam" id="NF033788">
    <property type="entry name" value="HTH_metalloreg"/>
    <property type="match status" value="1"/>
</dbReference>
<keyword evidence="3" id="KW-0804">Transcription</keyword>
<evidence type="ECO:0000256" key="3">
    <source>
        <dbReference type="ARBA" id="ARBA00023163"/>
    </source>
</evidence>
<dbReference type="GO" id="GO:0003677">
    <property type="term" value="F:DNA binding"/>
    <property type="evidence" value="ECO:0007669"/>
    <property type="project" value="UniProtKB-KW"/>
</dbReference>
<evidence type="ECO:0000256" key="1">
    <source>
        <dbReference type="ARBA" id="ARBA00023015"/>
    </source>
</evidence>
<dbReference type="AlphaFoldDB" id="A0A9W6L6K7"/>
<dbReference type="InterPro" id="IPR036388">
    <property type="entry name" value="WH-like_DNA-bd_sf"/>
</dbReference>
<dbReference type="SUPFAM" id="SSF46785">
    <property type="entry name" value="Winged helix' DNA-binding domain"/>
    <property type="match status" value="1"/>
</dbReference>
<feature type="region of interest" description="Disordered" evidence="4">
    <location>
        <begin position="116"/>
        <end position="138"/>
    </location>
</feature>
<keyword evidence="1" id="KW-0805">Transcription regulation</keyword>
<proteinExistence type="predicted"/>
<sequence length="138" mass="15131">MHLPVKYVCGYISPVDAFAVLADPLRRQVVELLAEGPATAGDIAARFPITRPAVSRHLRVLRESGLVESAVRGQHRVYTLRRAGLAELDDWLGRFRPLTDDAPPVGPAARLDALDTELHRGRRARRAADPTGEHRGTA</sequence>
<organism evidence="6 7">
    <name type="scientific">Pseudonocardia halophobica</name>
    <dbReference type="NCBI Taxonomy" id="29401"/>
    <lineage>
        <taxon>Bacteria</taxon>
        <taxon>Bacillati</taxon>
        <taxon>Actinomycetota</taxon>
        <taxon>Actinomycetes</taxon>
        <taxon>Pseudonocardiales</taxon>
        <taxon>Pseudonocardiaceae</taxon>
        <taxon>Pseudonocardia</taxon>
    </lineage>
</organism>
<comment type="caution">
    <text evidence="6">The sequence shown here is derived from an EMBL/GenBank/DDBJ whole genome shotgun (WGS) entry which is preliminary data.</text>
</comment>
<name>A0A9W6L6K7_9PSEU</name>
<feature type="compositionally biased region" description="Basic and acidic residues" evidence="4">
    <location>
        <begin position="126"/>
        <end position="138"/>
    </location>
</feature>
<dbReference type="Pfam" id="PF01022">
    <property type="entry name" value="HTH_5"/>
    <property type="match status" value="1"/>
</dbReference>
<evidence type="ECO:0000256" key="4">
    <source>
        <dbReference type="SAM" id="MobiDB-lite"/>
    </source>
</evidence>
<dbReference type="PANTHER" id="PTHR33154:SF33">
    <property type="entry name" value="TRANSCRIPTIONAL REPRESSOR SDPR"/>
    <property type="match status" value="1"/>
</dbReference>
<gene>
    <name evidence="6" type="ORF">GCM10017577_31500</name>
</gene>
<dbReference type="Gene3D" id="1.10.10.10">
    <property type="entry name" value="Winged helix-like DNA-binding domain superfamily/Winged helix DNA-binding domain"/>
    <property type="match status" value="1"/>
</dbReference>
<dbReference type="InterPro" id="IPR011991">
    <property type="entry name" value="ArsR-like_HTH"/>
</dbReference>
<evidence type="ECO:0000313" key="7">
    <source>
        <dbReference type="Proteomes" id="UP001143463"/>
    </source>
</evidence>
<dbReference type="PROSITE" id="PS50987">
    <property type="entry name" value="HTH_ARSR_2"/>
    <property type="match status" value="1"/>
</dbReference>
<dbReference type="PANTHER" id="PTHR33154">
    <property type="entry name" value="TRANSCRIPTIONAL REGULATOR, ARSR FAMILY"/>
    <property type="match status" value="1"/>
</dbReference>
<dbReference type="PRINTS" id="PR00778">
    <property type="entry name" value="HTHARSR"/>
</dbReference>
<reference evidence="6" key="2">
    <citation type="submission" date="2023-01" db="EMBL/GenBank/DDBJ databases">
        <authorList>
            <person name="Sun Q."/>
            <person name="Evtushenko L."/>
        </authorList>
    </citation>
    <scope>NUCLEOTIDE SEQUENCE</scope>
    <source>
        <strain evidence="6">VKM Ac-1069</strain>
    </source>
</reference>
<feature type="domain" description="HTH arsR-type" evidence="5">
    <location>
        <begin position="6"/>
        <end position="100"/>
    </location>
</feature>
<dbReference type="EMBL" id="BSFQ01000011">
    <property type="protein sequence ID" value="GLL12009.1"/>
    <property type="molecule type" value="Genomic_DNA"/>
</dbReference>
<dbReference type="GO" id="GO:0003700">
    <property type="term" value="F:DNA-binding transcription factor activity"/>
    <property type="evidence" value="ECO:0007669"/>
    <property type="project" value="InterPro"/>
</dbReference>
<dbReference type="SMART" id="SM00418">
    <property type="entry name" value="HTH_ARSR"/>
    <property type="match status" value="1"/>
</dbReference>
<dbReference type="InterPro" id="IPR051081">
    <property type="entry name" value="HTH_MetalResp_TranReg"/>
</dbReference>
<protein>
    <submittedName>
        <fullName evidence="6">Transcriptional regulator</fullName>
    </submittedName>
</protein>
<dbReference type="CDD" id="cd00090">
    <property type="entry name" value="HTH_ARSR"/>
    <property type="match status" value="1"/>
</dbReference>
<reference evidence="6" key="1">
    <citation type="journal article" date="2014" name="Int. J. Syst. Evol. Microbiol.">
        <title>Complete genome sequence of Corynebacterium casei LMG S-19264T (=DSM 44701T), isolated from a smear-ripened cheese.</title>
        <authorList>
            <consortium name="US DOE Joint Genome Institute (JGI-PGF)"/>
            <person name="Walter F."/>
            <person name="Albersmeier A."/>
            <person name="Kalinowski J."/>
            <person name="Ruckert C."/>
        </authorList>
    </citation>
    <scope>NUCLEOTIDE SEQUENCE</scope>
    <source>
        <strain evidence="6">VKM Ac-1069</strain>
    </source>
</reference>
<evidence type="ECO:0000259" key="5">
    <source>
        <dbReference type="PROSITE" id="PS50987"/>
    </source>
</evidence>
<keyword evidence="7" id="KW-1185">Reference proteome</keyword>
<dbReference type="InterPro" id="IPR036390">
    <property type="entry name" value="WH_DNA-bd_sf"/>
</dbReference>
<dbReference type="InterPro" id="IPR001845">
    <property type="entry name" value="HTH_ArsR_DNA-bd_dom"/>
</dbReference>
<evidence type="ECO:0000313" key="6">
    <source>
        <dbReference type="EMBL" id="GLL12009.1"/>
    </source>
</evidence>
<keyword evidence="2" id="KW-0238">DNA-binding</keyword>
<accession>A0A9W6L6K7</accession>
<evidence type="ECO:0000256" key="2">
    <source>
        <dbReference type="ARBA" id="ARBA00023125"/>
    </source>
</evidence>
<dbReference type="Proteomes" id="UP001143463">
    <property type="component" value="Unassembled WGS sequence"/>
</dbReference>